<feature type="non-terminal residue" evidence="1">
    <location>
        <position position="101"/>
    </location>
</feature>
<dbReference type="Proteomes" id="UP000601435">
    <property type="component" value="Unassembled WGS sequence"/>
</dbReference>
<dbReference type="EMBL" id="CAJNJA010006876">
    <property type="protein sequence ID" value="CAE7216882.1"/>
    <property type="molecule type" value="Genomic_DNA"/>
</dbReference>
<keyword evidence="2" id="KW-1185">Reference proteome</keyword>
<reference evidence="1" key="1">
    <citation type="submission" date="2021-02" db="EMBL/GenBank/DDBJ databases">
        <authorList>
            <person name="Dougan E. K."/>
            <person name="Rhodes N."/>
            <person name="Thang M."/>
            <person name="Chan C."/>
        </authorList>
    </citation>
    <scope>NUCLEOTIDE SEQUENCE</scope>
</reference>
<name>A0A812JU22_9DINO</name>
<dbReference type="OrthoDB" id="10341158at2759"/>
<feature type="non-terminal residue" evidence="1">
    <location>
        <position position="1"/>
    </location>
</feature>
<evidence type="ECO:0000313" key="1">
    <source>
        <dbReference type="EMBL" id="CAE7216882.1"/>
    </source>
</evidence>
<accession>A0A812JU22</accession>
<gene>
    <name evidence="1" type="ORF">SNEC2469_LOCUS2551</name>
</gene>
<organism evidence="1 2">
    <name type="scientific">Symbiodinium necroappetens</name>
    <dbReference type="NCBI Taxonomy" id="1628268"/>
    <lineage>
        <taxon>Eukaryota</taxon>
        <taxon>Sar</taxon>
        <taxon>Alveolata</taxon>
        <taxon>Dinophyceae</taxon>
        <taxon>Suessiales</taxon>
        <taxon>Symbiodiniaceae</taxon>
        <taxon>Symbiodinium</taxon>
    </lineage>
</organism>
<sequence>DLNSAHLAAGTSAALDTIVPHLLASALGAEVSEVGAHKVAIITDAPGLGAQPGELAGQGSGILHFDLAFEICGPAAALQDAVSDKRGFEHRFARTAAEKYE</sequence>
<protein>
    <submittedName>
        <fullName evidence="1">Uncharacterized protein</fullName>
    </submittedName>
</protein>
<evidence type="ECO:0000313" key="2">
    <source>
        <dbReference type="Proteomes" id="UP000601435"/>
    </source>
</evidence>
<proteinExistence type="predicted"/>
<comment type="caution">
    <text evidence="1">The sequence shown here is derived from an EMBL/GenBank/DDBJ whole genome shotgun (WGS) entry which is preliminary data.</text>
</comment>
<dbReference type="AlphaFoldDB" id="A0A812JU22"/>